<dbReference type="AlphaFoldDB" id="A0A382NWF1"/>
<dbReference type="Gene3D" id="3.30.1330.40">
    <property type="entry name" value="RutC-like"/>
    <property type="match status" value="1"/>
</dbReference>
<comment type="similarity">
    <text evidence="1">Belongs to the RutC family.</text>
</comment>
<dbReference type="SUPFAM" id="SSF55298">
    <property type="entry name" value="YjgF-like"/>
    <property type="match status" value="1"/>
</dbReference>
<dbReference type="GO" id="GO:0005829">
    <property type="term" value="C:cytosol"/>
    <property type="evidence" value="ECO:0007669"/>
    <property type="project" value="TreeGrafter"/>
</dbReference>
<name>A0A382NWF1_9ZZZZ</name>
<reference evidence="2" key="1">
    <citation type="submission" date="2018-05" db="EMBL/GenBank/DDBJ databases">
        <authorList>
            <person name="Lanie J.A."/>
            <person name="Ng W.-L."/>
            <person name="Kazmierczak K.M."/>
            <person name="Andrzejewski T.M."/>
            <person name="Davidsen T.M."/>
            <person name="Wayne K.J."/>
            <person name="Tettelin H."/>
            <person name="Glass J.I."/>
            <person name="Rusch D."/>
            <person name="Podicherti R."/>
            <person name="Tsui H.-C.T."/>
            <person name="Winkler M.E."/>
        </authorList>
    </citation>
    <scope>NUCLEOTIDE SEQUENCE</scope>
</reference>
<proteinExistence type="inferred from homology"/>
<dbReference type="Pfam" id="PF01042">
    <property type="entry name" value="Ribonuc_L-PSP"/>
    <property type="match status" value="1"/>
</dbReference>
<sequence length="145" mass="15817">MRSSLLAICISLVGVTALSAQEAVAIRTLPFSAARKAGNTLYVSGQVARTPDGADVKESVDAETRQVMENVGRVLEENGYTFDHVVRATVYLESIEDYHEMNKAYASFFKNGIFPARACVGGAEIVFDFKVEVSVIAYKEPDESE</sequence>
<evidence type="ECO:0000256" key="1">
    <source>
        <dbReference type="ARBA" id="ARBA00010552"/>
    </source>
</evidence>
<dbReference type="CDD" id="cd00448">
    <property type="entry name" value="YjgF_YER057c_UK114_family"/>
    <property type="match status" value="1"/>
</dbReference>
<accession>A0A382NWF1</accession>
<protein>
    <submittedName>
        <fullName evidence="2">Uncharacterized protein</fullName>
    </submittedName>
</protein>
<organism evidence="2">
    <name type="scientific">marine metagenome</name>
    <dbReference type="NCBI Taxonomy" id="408172"/>
    <lineage>
        <taxon>unclassified sequences</taxon>
        <taxon>metagenomes</taxon>
        <taxon>ecological metagenomes</taxon>
    </lineage>
</organism>
<dbReference type="PANTHER" id="PTHR11803:SF39">
    <property type="entry name" value="2-IMINOBUTANOATE_2-IMINOPROPANOATE DEAMINASE"/>
    <property type="match status" value="1"/>
</dbReference>
<dbReference type="InterPro" id="IPR035959">
    <property type="entry name" value="RutC-like_sf"/>
</dbReference>
<dbReference type="FunFam" id="3.30.1330.40:FF:000001">
    <property type="entry name" value="L-PSP family endoribonuclease"/>
    <property type="match status" value="1"/>
</dbReference>
<dbReference type="InterPro" id="IPR006175">
    <property type="entry name" value="YjgF/YER057c/UK114"/>
</dbReference>
<dbReference type="EMBL" id="UINC01102875">
    <property type="protein sequence ID" value="SVC64828.1"/>
    <property type="molecule type" value="Genomic_DNA"/>
</dbReference>
<evidence type="ECO:0000313" key="2">
    <source>
        <dbReference type="EMBL" id="SVC64828.1"/>
    </source>
</evidence>
<gene>
    <name evidence="2" type="ORF">METZ01_LOCUS317682</name>
</gene>
<dbReference type="GO" id="GO:0019239">
    <property type="term" value="F:deaminase activity"/>
    <property type="evidence" value="ECO:0007669"/>
    <property type="project" value="TreeGrafter"/>
</dbReference>
<dbReference type="PANTHER" id="PTHR11803">
    <property type="entry name" value="2-IMINOBUTANOATE/2-IMINOPROPANOATE DEAMINASE RIDA"/>
    <property type="match status" value="1"/>
</dbReference>